<accession>A0A0G0HGJ2</accession>
<comment type="caution">
    <text evidence="1">The sequence shown here is derived from an EMBL/GenBank/DDBJ whole genome shotgun (WGS) entry which is preliminary data.</text>
</comment>
<dbReference type="AlphaFoldDB" id="A0A0G0HGJ2"/>
<dbReference type="EMBL" id="LBTN01000001">
    <property type="protein sequence ID" value="KKQ41342.1"/>
    <property type="molecule type" value="Genomic_DNA"/>
</dbReference>
<sequence length="153" mass="18545">MKERSPLTDIERTEFHIQYSRDLLNNKDGIRDKLVETEFKNFYESSKRYFQGNGLDMWSKEFMDKYTNKPVKILKEIIWKIINEENDRYMKNLEEDLTRPDRDAPMGVRQDEGTAQFYWYYGINYMDYYNNPEKGCEELGKAIAERRFQEQSA</sequence>
<proteinExistence type="predicted"/>
<evidence type="ECO:0000313" key="2">
    <source>
        <dbReference type="Proteomes" id="UP000034333"/>
    </source>
</evidence>
<dbReference type="STRING" id="1619036.US58_C0001G0016"/>
<dbReference type="Proteomes" id="UP000034333">
    <property type="component" value="Unassembled WGS sequence"/>
</dbReference>
<reference evidence="1 2" key="1">
    <citation type="journal article" date="2015" name="Nature">
        <title>rRNA introns, odd ribosomes, and small enigmatic genomes across a large radiation of phyla.</title>
        <authorList>
            <person name="Brown C.T."/>
            <person name="Hug L.A."/>
            <person name="Thomas B.C."/>
            <person name="Sharon I."/>
            <person name="Castelle C.J."/>
            <person name="Singh A."/>
            <person name="Wilkins M.J."/>
            <person name="Williams K.H."/>
            <person name="Banfield J.F."/>
        </authorList>
    </citation>
    <scope>NUCLEOTIDE SEQUENCE [LARGE SCALE GENOMIC DNA]</scope>
</reference>
<gene>
    <name evidence="1" type="ORF">US58_C0001G0016</name>
</gene>
<protein>
    <submittedName>
        <fullName evidence="1">Uncharacterized protein</fullName>
    </submittedName>
</protein>
<evidence type="ECO:0000313" key="1">
    <source>
        <dbReference type="EMBL" id="KKQ41342.1"/>
    </source>
</evidence>
<name>A0A0G0HGJ2_9BACT</name>
<organism evidence="1 2">
    <name type="scientific">Candidatus Magasanikbacteria bacterium GW2011_GWA2_37_8</name>
    <dbReference type="NCBI Taxonomy" id="1619036"/>
    <lineage>
        <taxon>Bacteria</taxon>
        <taxon>Candidatus Magasanikiibacteriota</taxon>
    </lineage>
</organism>